<keyword evidence="3" id="KW-0479">Metal-binding</keyword>
<keyword evidence="2 5" id="KW-0808">Transferase</keyword>
<dbReference type="PROSITE" id="PS00444">
    <property type="entry name" value="POLYPRENYL_SYNTHASE_2"/>
    <property type="match status" value="1"/>
</dbReference>
<keyword evidence="4" id="KW-0460">Magnesium</keyword>
<keyword evidence="7" id="KW-1185">Reference proteome</keyword>
<dbReference type="InterPro" id="IPR039702">
    <property type="entry name" value="FPS1-like"/>
</dbReference>
<dbReference type="InterPro" id="IPR033749">
    <property type="entry name" value="Polyprenyl_synt_CS"/>
</dbReference>
<dbReference type="CDD" id="cd00685">
    <property type="entry name" value="Trans_IPPS_HT"/>
    <property type="match status" value="1"/>
</dbReference>
<evidence type="ECO:0000256" key="1">
    <source>
        <dbReference type="ARBA" id="ARBA00001946"/>
    </source>
</evidence>
<dbReference type="GO" id="GO:0043386">
    <property type="term" value="P:mycotoxin biosynthetic process"/>
    <property type="evidence" value="ECO:0007669"/>
    <property type="project" value="UniProtKB-ARBA"/>
</dbReference>
<evidence type="ECO:0000313" key="7">
    <source>
        <dbReference type="Proteomes" id="UP000019376"/>
    </source>
</evidence>
<dbReference type="InterPro" id="IPR000092">
    <property type="entry name" value="Polyprenyl_synt"/>
</dbReference>
<dbReference type="PANTHER" id="PTHR11525">
    <property type="entry name" value="FARNESYL-PYROPHOSPHATE SYNTHETASE"/>
    <property type="match status" value="1"/>
</dbReference>
<accession>S7Z991</accession>
<evidence type="ECO:0000256" key="5">
    <source>
        <dbReference type="RuleBase" id="RU004466"/>
    </source>
</evidence>
<dbReference type="OrthoDB" id="10257492at2759"/>
<comment type="similarity">
    <text evidence="5">Belongs to the FPP/GGPP synthase family.</text>
</comment>
<dbReference type="SUPFAM" id="SSF48576">
    <property type="entry name" value="Terpenoid synthases"/>
    <property type="match status" value="1"/>
</dbReference>
<dbReference type="GO" id="GO:0005737">
    <property type="term" value="C:cytoplasm"/>
    <property type="evidence" value="ECO:0007669"/>
    <property type="project" value="TreeGrafter"/>
</dbReference>
<dbReference type="SFLD" id="SFLDS00005">
    <property type="entry name" value="Isoprenoid_Synthase_Type_I"/>
    <property type="match status" value="1"/>
</dbReference>
<evidence type="ECO:0000256" key="3">
    <source>
        <dbReference type="ARBA" id="ARBA00022723"/>
    </source>
</evidence>
<organism evidence="6 7">
    <name type="scientific">Penicillium oxalicum (strain 114-2 / CGMCC 5302)</name>
    <name type="common">Penicillium decumbens</name>
    <dbReference type="NCBI Taxonomy" id="933388"/>
    <lineage>
        <taxon>Eukaryota</taxon>
        <taxon>Fungi</taxon>
        <taxon>Dikarya</taxon>
        <taxon>Ascomycota</taxon>
        <taxon>Pezizomycotina</taxon>
        <taxon>Eurotiomycetes</taxon>
        <taxon>Eurotiomycetidae</taxon>
        <taxon>Eurotiales</taxon>
        <taxon>Aspergillaceae</taxon>
        <taxon>Penicillium</taxon>
    </lineage>
</organism>
<dbReference type="Pfam" id="PF00348">
    <property type="entry name" value="polyprenyl_synt"/>
    <property type="match status" value="1"/>
</dbReference>
<proteinExistence type="inferred from homology"/>
<dbReference type="GO" id="GO:0004161">
    <property type="term" value="F:dimethylallyltranstransferase activity"/>
    <property type="evidence" value="ECO:0007669"/>
    <property type="project" value="TreeGrafter"/>
</dbReference>
<dbReference type="GO" id="GO:0004337">
    <property type="term" value="F:(2E,6E)-farnesyl diphosphate synthase activity"/>
    <property type="evidence" value="ECO:0007669"/>
    <property type="project" value="TreeGrafter"/>
</dbReference>
<gene>
    <name evidence="6" type="ORF">PDE_01718</name>
</gene>
<dbReference type="GO" id="GO:0046165">
    <property type="term" value="P:alcohol biosynthetic process"/>
    <property type="evidence" value="ECO:0007669"/>
    <property type="project" value="UniProtKB-ARBA"/>
</dbReference>
<dbReference type="InterPro" id="IPR008949">
    <property type="entry name" value="Isoprenoid_synthase_dom_sf"/>
</dbReference>
<dbReference type="Gene3D" id="1.10.600.10">
    <property type="entry name" value="Farnesyl Diphosphate Synthase"/>
    <property type="match status" value="1"/>
</dbReference>
<dbReference type="AlphaFoldDB" id="S7Z991"/>
<dbReference type="PROSITE" id="PS00723">
    <property type="entry name" value="POLYPRENYL_SYNTHASE_1"/>
    <property type="match status" value="1"/>
</dbReference>
<evidence type="ECO:0000256" key="2">
    <source>
        <dbReference type="ARBA" id="ARBA00022679"/>
    </source>
</evidence>
<protein>
    <recommendedName>
        <fullName evidence="8">Farnesyl pyrophosphate synthase</fullName>
    </recommendedName>
</protein>
<dbReference type="HOGENOM" id="CLU_028376_1_0_1"/>
<comment type="cofactor">
    <cofactor evidence="1">
        <name>Mg(2+)</name>
        <dbReference type="ChEBI" id="CHEBI:18420"/>
    </cofactor>
</comment>
<evidence type="ECO:0000313" key="6">
    <source>
        <dbReference type="EMBL" id="EPS26779.1"/>
    </source>
</evidence>
<dbReference type="SFLD" id="SFLDG01017">
    <property type="entry name" value="Polyprenyl_Transferase_Like"/>
    <property type="match status" value="1"/>
</dbReference>
<dbReference type="GO" id="GO:0045337">
    <property type="term" value="P:farnesyl diphosphate biosynthetic process"/>
    <property type="evidence" value="ECO:0007669"/>
    <property type="project" value="TreeGrafter"/>
</dbReference>
<dbReference type="PANTHER" id="PTHR11525:SF0">
    <property type="entry name" value="FARNESYL PYROPHOSPHATE SYNTHASE"/>
    <property type="match status" value="1"/>
</dbReference>
<dbReference type="eggNOG" id="KOG0711">
    <property type="taxonomic scope" value="Eukaryota"/>
</dbReference>
<dbReference type="EMBL" id="KB644409">
    <property type="protein sequence ID" value="EPS26779.1"/>
    <property type="molecule type" value="Genomic_DNA"/>
</dbReference>
<dbReference type="PhylomeDB" id="S7Z991"/>
<evidence type="ECO:0008006" key="8">
    <source>
        <dbReference type="Google" id="ProtNLM"/>
    </source>
</evidence>
<evidence type="ECO:0000256" key="4">
    <source>
        <dbReference type="ARBA" id="ARBA00022842"/>
    </source>
</evidence>
<dbReference type="Proteomes" id="UP000019376">
    <property type="component" value="Unassembled WGS sequence"/>
</dbReference>
<name>S7Z991_PENO1</name>
<sequence>MAERDTLQAVLPSVLTDLENEFIRNGVPDALSAQFLSCVKYNVQGGKLNRGCIVLSTGRLMSSQPLSPRKTRHLSILGWLTEFFQAAYLIWDDIMDASEYRRGQPCWYRRDGVGLSAVNDACLIKSSIRALLRHYFLDHPCYSQLEALFHEAAFRTELGQLADMTTSDQCHLADMTMERYTFIAENKTAFYSFCLPVMLALYYLQLADPKTVEIVQRVLLRMGWYFQVQDDYLDVFGDPNTTGKVGTDIRDNKCSWVAIKAFELCNSEQKALLSLCYGRPSVQAEDRAKQLFCEVDIENCFRRVEIAEERDLEAQIDQIGGEHEDLKVALRSTLKKISRRDK</sequence>
<dbReference type="STRING" id="933388.S7Z991"/>
<reference evidence="6 7" key="1">
    <citation type="journal article" date="2013" name="PLoS ONE">
        <title>Genomic and secretomic analyses reveal unique features of the lignocellulolytic enzyme system of Penicillium decumbens.</title>
        <authorList>
            <person name="Liu G."/>
            <person name="Zhang L."/>
            <person name="Wei X."/>
            <person name="Zou G."/>
            <person name="Qin Y."/>
            <person name="Ma L."/>
            <person name="Li J."/>
            <person name="Zheng H."/>
            <person name="Wang S."/>
            <person name="Wang C."/>
            <person name="Xun L."/>
            <person name="Zhao G.-P."/>
            <person name="Zhou Z."/>
            <person name="Qu Y."/>
        </authorList>
    </citation>
    <scope>NUCLEOTIDE SEQUENCE [LARGE SCALE GENOMIC DNA]</scope>
    <source>
        <strain evidence="7">114-2 / CGMCC 5302</strain>
    </source>
</reference>
<dbReference type="GO" id="GO:0046872">
    <property type="term" value="F:metal ion binding"/>
    <property type="evidence" value="ECO:0007669"/>
    <property type="project" value="UniProtKB-KW"/>
</dbReference>